<evidence type="ECO:0000256" key="7">
    <source>
        <dbReference type="ARBA" id="ARBA00022989"/>
    </source>
</evidence>
<comment type="subcellular location">
    <subcellularLocation>
        <location evidence="1">Cell membrane</location>
        <topology evidence="1">Multi-pass membrane protein</topology>
    </subcellularLocation>
</comment>
<evidence type="ECO:0000256" key="13">
    <source>
        <dbReference type="SAM" id="MobiDB-lite"/>
    </source>
</evidence>
<dbReference type="GO" id="GO:0005524">
    <property type="term" value="F:ATP binding"/>
    <property type="evidence" value="ECO:0007669"/>
    <property type="project" value="UniProtKB-UniRule"/>
</dbReference>
<evidence type="ECO:0000256" key="6">
    <source>
        <dbReference type="ARBA" id="ARBA00022692"/>
    </source>
</evidence>
<gene>
    <name evidence="17" type="ORF">LPJ53_001688</name>
</gene>
<feature type="domain" description="Myosin motor" evidence="15">
    <location>
        <begin position="7"/>
        <end position="766"/>
    </location>
</feature>
<dbReference type="GO" id="GO:0016459">
    <property type="term" value="C:myosin complex"/>
    <property type="evidence" value="ECO:0007669"/>
    <property type="project" value="UniProtKB-KW"/>
</dbReference>
<evidence type="ECO:0000256" key="11">
    <source>
        <dbReference type="ARBA" id="ARBA00023180"/>
    </source>
</evidence>
<keyword evidence="12" id="KW-0547">Nucleotide-binding</keyword>
<dbReference type="Gene3D" id="1.10.10.820">
    <property type="match status" value="1"/>
</dbReference>
<dbReference type="Pfam" id="PF08766">
    <property type="entry name" value="DEK_C"/>
    <property type="match status" value="1"/>
</dbReference>
<dbReference type="PANTHER" id="PTHR22914:SF13">
    <property type="entry name" value="CHITIN SYNTHASE"/>
    <property type="match status" value="1"/>
</dbReference>
<dbReference type="OrthoDB" id="370884at2759"/>
<feature type="transmembrane region" description="Helical" evidence="14">
    <location>
        <begin position="1615"/>
        <end position="1639"/>
    </location>
</feature>
<keyword evidence="12" id="KW-0067">ATP-binding</keyword>
<keyword evidence="5" id="KW-0808">Transferase</keyword>
<dbReference type="Gene3D" id="1.10.10.60">
    <property type="entry name" value="Homeodomain-like"/>
    <property type="match status" value="1"/>
</dbReference>
<dbReference type="InterPro" id="IPR036400">
    <property type="entry name" value="Cyt_B5-like_heme/steroid_sf"/>
</dbReference>
<dbReference type="GO" id="GO:0006031">
    <property type="term" value="P:chitin biosynthetic process"/>
    <property type="evidence" value="ECO:0007669"/>
    <property type="project" value="TreeGrafter"/>
</dbReference>
<dbReference type="Gene3D" id="1.20.120.720">
    <property type="entry name" value="Myosin VI head, motor domain, U50 subdomain"/>
    <property type="match status" value="1"/>
</dbReference>
<dbReference type="Pfam" id="PF00063">
    <property type="entry name" value="Myosin_head"/>
    <property type="match status" value="1"/>
</dbReference>
<organism evidence="17 18">
    <name type="scientific">Coemansia erecta</name>
    <dbReference type="NCBI Taxonomy" id="147472"/>
    <lineage>
        <taxon>Eukaryota</taxon>
        <taxon>Fungi</taxon>
        <taxon>Fungi incertae sedis</taxon>
        <taxon>Zoopagomycota</taxon>
        <taxon>Kickxellomycotina</taxon>
        <taxon>Kickxellomycetes</taxon>
        <taxon>Kickxellales</taxon>
        <taxon>Kickxellaceae</taxon>
        <taxon>Coemansia</taxon>
    </lineage>
</organism>
<evidence type="ECO:0000313" key="18">
    <source>
        <dbReference type="Proteomes" id="UP001149813"/>
    </source>
</evidence>
<dbReference type="GO" id="GO:0030428">
    <property type="term" value="C:cell septum"/>
    <property type="evidence" value="ECO:0007669"/>
    <property type="project" value="TreeGrafter"/>
</dbReference>
<accession>A0A9W7Y4C7</accession>
<feature type="region of interest" description="Disordered" evidence="13">
    <location>
        <begin position="878"/>
        <end position="906"/>
    </location>
</feature>
<dbReference type="InterPro" id="IPR029044">
    <property type="entry name" value="Nucleotide-diphossugar_trans"/>
</dbReference>
<dbReference type="EC" id="2.4.1.16" evidence="2"/>
<proteinExistence type="inferred from homology"/>
<keyword evidence="10 12" id="KW-0505">Motor protein</keyword>
<evidence type="ECO:0000256" key="10">
    <source>
        <dbReference type="ARBA" id="ARBA00023175"/>
    </source>
</evidence>
<dbReference type="GO" id="GO:0003779">
    <property type="term" value="F:actin binding"/>
    <property type="evidence" value="ECO:0007669"/>
    <property type="project" value="UniProtKB-KW"/>
</dbReference>
<sequence>MQTQDNDDLTRVRNAADISLDEVVDVLVKRYEQRPRAQTYTSIGDRMLIALNPNESSDESSDQTALQYVDDYRDTTDARQELAPHVFKVAEQAYLHMRRTGLSQSISFIGASGSGKTEQRRLATRLLSLVRAQSKRDSRLYARMQHADIVLEAFSHAKTATHNNASRVGSYVEVQFDERGRATGAKMLAYMLEKSRVTHVPQGERGFHVFYYLAQGASADERAELGVTQAAYDYLQRPGTVQRISGVDDGSRLGELTEAMGGVGLGQRHQRHVFRTLAAILALGNVQFQAARGGGDGAATVRNQDVADQAGALLGLAGDALAALLTAKTTQVGSDKFTVYLDGDGAAARRDDLARALYALAFNWVAEFVNARLARDDADGASVIAMADFPGWGAARHSGYEQLCANYASERLHHFVFHQVFEAGSGEYAAEGLGATVPAVAFADRSACLDLFMRPRTGLFATLDRQAAEYLQLDRGARRERERDAAREFDAGAAPREAAAQLLKAFNRQHDRRGAAPNAFYAASGSKNDMNSFTVAHFWGDVSYAVDDFVDKNLDQLSADFVAAFRGDGSAESPGSASGFVAGLFSSKTLATEVHPRDASAVVQAQAPSVPTRAPSTRRPATRGATRIARVDCVATQLQRALNELVATLDDTLPWFVVCVRPNEQGRARVADARRVQAQAACFALDAAVRRKAADFAAVLAVADFVQRYAGVIAAHVPGAAALPDDAARCEALRRALQLRAADMALGRSKVFLSFAAWRRIDDPVRAAERSGLQRDAGAGAGALGDAAAYADPADSLAPSYGDQSEAQLMLHAQPPGSDAAAHVRALKGRLMGGGADVRSYYSDDDAYGDAAARDAASELGSERNFAGGYAESLPPSLGGRSAGPSRSASAAPLAAAHAESDDEPDVPATRARKLWVAFTWLCTWAVPSPFLLWCGRIKRRDQRMAWREKVALCMIIFWSCAFVVFWIVALGLILCPRQHVYSIAELTSHNTAKDALIAVRGEVFDIKDYTHMGVQFKFLTDRNYLGLDQSALFPYQLSFVCQFPDMDPRLSFQFKPNLYTPTYYHDHRWWRHPTEKGYNYYQFRLMRILRENYSKGHIAVDPKELLKQGEGISKDYLGQNLRRCIIHDEIYDLTEYIAHQGVPYLVSDTENSTNSVGTRKFLDDDVYDMFDQNPGQDITEMWDLHFANDPTSKALHTNCLRGAFYVGKVDQRKSARCYAANYLLLAASIALVAVIFFKFVAALQFGSRRDPEPGKNFVICNVPCYTEGEESLRHTIDSLAQLKYDDKRKLLFIVCDGMIMGSGNDRPTPRIVLDILGVTSDQEPEALSYIALGEGSKEHNMAKVYSGLYEFKGHVVPYLVIVKCGLPQERNRPGNRGKRDSQILLMRFFNKVYFDLPMTPLELEMYHQIKNVIGVNPALYEFVLMIDADTVVFPDSLSRLIGSMNNDIKIIGICGETTLANAKSSWITMMQVYEYFISHHLTKAFESLFGSVSCLPGCFCMYRLRTPEDTGTSRPLLISNQIIDDYSTNRVETLHEKNLLHLGEDRYLTTLVLKHFPYYKNKFVPSAKCMTNAPDQLSILLSQRRRWINSTVHNLFELVFLPQLCGFCCFSMRFVVFIDLITTIIMPATVVYLAYLIYQLTNPDSTTSYISLYLLAAIYGMQALIFILKRQWQHIGWMIVYILAIPLFSFLIPIYSFWHFDDFSWGNTRVVIGESGRKHVYTVDNEKFDKSSIPVRKWSDYEQELLDDPKSQYAMSETGSRFGGPAAAAAINRPGSAIGNVPQSMAGYANTNSVYNDNGYGYSTMLNSNLPMVAAPGIPGTTFDFMASGRSSPVQPMLGANGMSNAYEMSPIIGPGGFSQARMSTVSAAMDPRMSQAGAVPYFQQAGSPMVMPDPRLSTAYSMGQPATSSPMMLPQQAFAMNASSRPASYAVGSDQMSIQMNPLDVGVGQNADYSAMPMPQTGSPIQQSLQQWPSGAADEHIAARVAEIIATTDLMTITKKQVRQQVMDSFGISADEEKARRDFINQCIAQELEKRQSAN</sequence>
<keyword evidence="18" id="KW-1185">Reference proteome</keyword>
<dbReference type="SUPFAM" id="SSF55856">
    <property type="entry name" value="Cytochrome b5-like heme/steroid binding domain"/>
    <property type="match status" value="1"/>
</dbReference>
<evidence type="ECO:0000259" key="15">
    <source>
        <dbReference type="PROSITE" id="PS51456"/>
    </source>
</evidence>
<dbReference type="Proteomes" id="UP001149813">
    <property type="component" value="Unassembled WGS sequence"/>
</dbReference>
<evidence type="ECO:0000256" key="14">
    <source>
        <dbReference type="SAM" id="Phobius"/>
    </source>
</evidence>
<dbReference type="SMART" id="SM00242">
    <property type="entry name" value="MYSc"/>
    <property type="match status" value="1"/>
</dbReference>
<reference evidence="17" key="1">
    <citation type="submission" date="2022-07" db="EMBL/GenBank/DDBJ databases">
        <title>Phylogenomic reconstructions and comparative analyses of Kickxellomycotina fungi.</title>
        <authorList>
            <person name="Reynolds N.K."/>
            <person name="Stajich J.E."/>
            <person name="Barry K."/>
            <person name="Grigoriev I.V."/>
            <person name="Crous P."/>
            <person name="Smith M.E."/>
        </authorList>
    </citation>
    <scope>NUCLEOTIDE SEQUENCE</scope>
    <source>
        <strain evidence="17">NBRC 32514</strain>
    </source>
</reference>
<keyword evidence="8 12" id="KW-0518">Myosin</keyword>
<protein>
    <recommendedName>
        <fullName evidence="2">chitin synthase</fullName>
        <ecNumber evidence="2">2.4.1.16</ecNumber>
    </recommendedName>
</protein>
<keyword evidence="11" id="KW-0325">Glycoprotein</keyword>
<feature type="region of interest" description="Actin-binding" evidence="12">
    <location>
        <begin position="642"/>
        <end position="664"/>
    </location>
</feature>
<keyword evidence="7 14" id="KW-1133">Transmembrane helix</keyword>
<feature type="domain" description="DEK-C" evidence="16">
    <location>
        <begin position="1977"/>
        <end position="2035"/>
    </location>
</feature>
<name>A0A9W7Y4C7_9FUNG</name>
<dbReference type="InterPro" id="IPR001609">
    <property type="entry name" value="Myosin_head_motor_dom-like"/>
</dbReference>
<evidence type="ECO:0000256" key="12">
    <source>
        <dbReference type="PROSITE-ProRule" id="PRU00782"/>
    </source>
</evidence>
<dbReference type="PROSITE" id="PS51998">
    <property type="entry name" value="DEK_C"/>
    <property type="match status" value="1"/>
</dbReference>
<evidence type="ECO:0000256" key="5">
    <source>
        <dbReference type="ARBA" id="ARBA00022679"/>
    </source>
</evidence>
<evidence type="ECO:0000256" key="1">
    <source>
        <dbReference type="ARBA" id="ARBA00004651"/>
    </source>
</evidence>
<dbReference type="SUPFAM" id="SSF53448">
    <property type="entry name" value="Nucleotide-diphospho-sugar transferases"/>
    <property type="match status" value="1"/>
</dbReference>
<dbReference type="InterPro" id="IPR036961">
    <property type="entry name" value="Kinesin_motor_dom_sf"/>
</dbReference>
<dbReference type="Pfam" id="PF03142">
    <property type="entry name" value="Chitin_synth_2"/>
    <property type="match status" value="1"/>
</dbReference>
<dbReference type="CDD" id="cd04190">
    <property type="entry name" value="Chitin_synth_C"/>
    <property type="match status" value="1"/>
</dbReference>
<keyword evidence="6 14" id="KW-0812">Transmembrane</keyword>
<feature type="transmembrane region" description="Helical" evidence="14">
    <location>
        <begin position="915"/>
        <end position="935"/>
    </location>
</feature>
<dbReference type="Gene3D" id="3.40.850.10">
    <property type="entry name" value="Kinesin motor domain"/>
    <property type="match status" value="1"/>
</dbReference>
<dbReference type="GO" id="GO:0004100">
    <property type="term" value="F:chitin synthase activity"/>
    <property type="evidence" value="ECO:0007669"/>
    <property type="project" value="UniProtKB-EC"/>
</dbReference>
<dbReference type="GO" id="GO:0005886">
    <property type="term" value="C:plasma membrane"/>
    <property type="evidence" value="ECO:0007669"/>
    <property type="project" value="UniProtKB-SubCell"/>
</dbReference>
<feature type="transmembrane region" description="Helical" evidence="14">
    <location>
        <begin position="1676"/>
        <end position="1699"/>
    </location>
</feature>
<comment type="caution">
    <text evidence="17">The sequence shown here is derived from an EMBL/GenBank/DDBJ whole genome shotgun (WGS) entry which is preliminary data.</text>
</comment>
<dbReference type="GO" id="GO:0003774">
    <property type="term" value="F:cytoskeletal motor activity"/>
    <property type="evidence" value="ECO:0007669"/>
    <property type="project" value="UniProtKB-UniRule"/>
</dbReference>
<evidence type="ECO:0000256" key="2">
    <source>
        <dbReference type="ARBA" id="ARBA00012543"/>
    </source>
</evidence>
<dbReference type="GO" id="GO:0031505">
    <property type="term" value="P:fungal-type cell wall organization"/>
    <property type="evidence" value="ECO:0007669"/>
    <property type="project" value="TreeGrafter"/>
</dbReference>
<dbReference type="PANTHER" id="PTHR22914">
    <property type="entry name" value="CHITIN SYNTHASE"/>
    <property type="match status" value="1"/>
</dbReference>
<keyword evidence="12" id="KW-0009">Actin-binding</keyword>
<feature type="transmembrane region" description="Helical" evidence="14">
    <location>
        <begin position="956"/>
        <end position="975"/>
    </location>
</feature>
<dbReference type="EMBL" id="JANBOJ010000045">
    <property type="protein sequence ID" value="KAJ1723993.1"/>
    <property type="molecule type" value="Genomic_DNA"/>
</dbReference>
<dbReference type="Gene3D" id="1.20.58.530">
    <property type="match status" value="1"/>
</dbReference>
<dbReference type="InterPro" id="IPR004835">
    <property type="entry name" value="Chitin_synth"/>
</dbReference>
<evidence type="ECO:0000256" key="8">
    <source>
        <dbReference type="ARBA" id="ARBA00023123"/>
    </source>
</evidence>
<evidence type="ECO:0000256" key="4">
    <source>
        <dbReference type="ARBA" id="ARBA00022676"/>
    </source>
</evidence>
<keyword evidence="3" id="KW-1003">Cell membrane</keyword>
<feature type="compositionally biased region" description="Low complexity" evidence="13">
    <location>
        <begin position="878"/>
        <end position="897"/>
    </location>
</feature>
<dbReference type="InterPro" id="IPR014876">
    <property type="entry name" value="DEK_C"/>
</dbReference>
<feature type="transmembrane region" description="Helical" evidence="14">
    <location>
        <begin position="1651"/>
        <end position="1669"/>
    </location>
</feature>
<dbReference type="SUPFAM" id="SSF52540">
    <property type="entry name" value="P-loop containing nucleoside triphosphate hydrolases"/>
    <property type="match status" value="1"/>
</dbReference>
<feature type="transmembrane region" description="Helical" evidence="14">
    <location>
        <begin position="1223"/>
        <end position="1242"/>
    </location>
</feature>
<keyword evidence="4" id="KW-0328">Glycosyltransferase</keyword>
<feature type="binding site" evidence="12">
    <location>
        <begin position="110"/>
        <end position="117"/>
    </location>
    <ligand>
        <name>ATP</name>
        <dbReference type="ChEBI" id="CHEBI:30616"/>
    </ligand>
</feature>
<evidence type="ECO:0000313" key="17">
    <source>
        <dbReference type="EMBL" id="KAJ1723993.1"/>
    </source>
</evidence>
<evidence type="ECO:0000256" key="9">
    <source>
        <dbReference type="ARBA" id="ARBA00023136"/>
    </source>
</evidence>
<evidence type="ECO:0000256" key="3">
    <source>
        <dbReference type="ARBA" id="ARBA00022475"/>
    </source>
</evidence>
<dbReference type="PROSITE" id="PS51456">
    <property type="entry name" value="MYOSIN_MOTOR"/>
    <property type="match status" value="1"/>
</dbReference>
<comment type="similarity">
    <text evidence="12">Belongs to the TRAFAC class myosin-kinesin ATPase superfamily. Myosin family.</text>
</comment>
<keyword evidence="9 14" id="KW-0472">Membrane</keyword>
<dbReference type="InterPro" id="IPR027417">
    <property type="entry name" value="P-loop_NTPase"/>
</dbReference>
<dbReference type="PRINTS" id="PR00193">
    <property type="entry name" value="MYOSINHEAVY"/>
</dbReference>
<evidence type="ECO:0000259" key="16">
    <source>
        <dbReference type="PROSITE" id="PS51998"/>
    </source>
</evidence>
<dbReference type="SUPFAM" id="SSF109715">
    <property type="entry name" value="DEK C-terminal domain"/>
    <property type="match status" value="1"/>
</dbReference>